<evidence type="ECO:0000313" key="8">
    <source>
        <dbReference type="EMBL" id="OAL61877.1"/>
    </source>
</evidence>
<evidence type="ECO:0000256" key="3">
    <source>
        <dbReference type="ARBA" id="ARBA00022692"/>
    </source>
</evidence>
<accession>A0A178ERB1</accession>
<evidence type="ECO:0000313" key="9">
    <source>
        <dbReference type="Proteomes" id="UP000243015"/>
    </source>
</evidence>
<protein>
    <recommendedName>
        <fullName evidence="10">Cytomegalovirus gH-receptor family protein</fullName>
    </recommendedName>
</protein>
<feature type="compositionally biased region" description="Basic residues" evidence="6">
    <location>
        <begin position="599"/>
        <end position="612"/>
    </location>
</feature>
<comment type="subcellular location">
    <subcellularLocation>
        <location evidence="1">Membrane</location>
        <topology evidence="1">Multi-pass membrane protein</topology>
    </subcellularLocation>
</comment>
<dbReference type="GO" id="GO:0005789">
    <property type="term" value="C:endoplasmic reticulum membrane"/>
    <property type="evidence" value="ECO:0007669"/>
    <property type="project" value="TreeGrafter"/>
</dbReference>
<feature type="region of interest" description="Disordered" evidence="6">
    <location>
        <begin position="151"/>
        <end position="242"/>
    </location>
</feature>
<feature type="region of interest" description="Disordered" evidence="6">
    <location>
        <begin position="1101"/>
        <end position="1126"/>
    </location>
</feature>
<feature type="region of interest" description="Disordered" evidence="6">
    <location>
        <begin position="577"/>
        <end position="615"/>
    </location>
</feature>
<evidence type="ECO:0000256" key="2">
    <source>
        <dbReference type="ARBA" id="ARBA00008803"/>
    </source>
</evidence>
<feature type="compositionally biased region" description="Basic residues" evidence="6">
    <location>
        <begin position="333"/>
        <end position="347"/>
    </location>
</feature>
<name>A0A178ERB1_TRIRU</name>
<sequence>MWSKTFATQSTTSSIPPSSTSTSFACVISRHDDIQPRKPYKILASLTPPPTEQCRMTSDGCHTMNGLGIDDGEGKGDIFPGEVVGSSLLNGGKQRSEEVDELDYEEQSAASSEPVLAALIQGKQEDKFRNKYVGISSSEVNAVAAVEVGDNVDGRQLPSPAPTPEPESQITIWPENVTDEDPTALKRPAGLIPRPAAADVTLKDRSYTSSHPSKSNKQNTGTDATKERDKVQKLSPAKLQDLTSSPEFSCLRVTDDADTDVEVDAEKPQVQQIPPSKLALDVSPVEVKAGPELEPSTAPPISLKEKDEEVDVYDVDMGTVSGSIGALKDRNRSRARTRRSSTGKKQVHLQDPLEFHGRRVNSDPSQPLPTSFRPRDKASSVSVPVPATGREQLYDNGSNNRSRRMPSPLKLDAGSRSARSSGVNRSVSPVPASIPIPPFSIPTYLQLELSSHRPSSLYIHRSGAHDFPYESSRVMLERLQNFFLLPPLLEQALCFGTLACLDSWLHTFTLLPLQFLKAVYILLQSWMINLGLEIRFVASYIVSGLGRMWKRRRRRDSVRETTHEKPVNIKDASQKLIPIDPSPIAGSPALDPASGSDARRRRGSTTRRHQRTKSIPSTLLENDKADILKGLLMIFTCTILMYFDASRMYHWIRGQAAIKLYVIYNVLEVGDRLLSAIGQDVLECLFSQEALERRPDGRSKVFVEIKSTVFKRFEKENLFQLTCADVVERFQLWLMLIIIASRNFVETGGFKLGNALTSQSSATTTTNSTTAFRPSTSILPQSFTLLIPSSVFSSLSSVNSILPAIGHLLAPFLVVLGSEMVVDWLKHAYISKFNNLKPAMYGRFLDILAKDYYSSAFSDPNLNRRLGLPVIPLACLFFRVSVQTYQMFLTAWLPQLSSSPLYPPPSNATSLTEIHSHYAPISGSSASLSSILPGFSNASASTILSSISLSTIAQAASSLFQTLVSYATPSPESFVPIFTVILVLLLYITLLLGKLVLGMILLGYSRTRYKNMKYREREYAAQQKREQRRQQPQQYMRSTSPLPHVPSLSAQTIESSSFNRASHSNSDMIEGGRRGGGWGAVEVGEDKRRWIYVDDPEGLRRLRDREAKSRSDNPGGSGTGAHGLENVKRYEMAAKRIW</sequence>
<keyword evidence="5 7" id="KW-0472">Membrane</keyword>
<feature type="compositionally biased region" description="Basic and acidic residues" evidence="6">
    <location>
        <begin position="1101"/>
        <end position="1111"/>
    </location>
</feature>
<evidence type="ECO:0008006" key="10">
    <source>
        <dbReference type="Google" id="ProtNLM"/>
    </source>
</evidence>
<feature type="compositionally biased region" description="Basic and acidic residues" evidence="6">
    <location>
        <begin position="351"/>
        <end position="361"/>
    </location>
</feature>
<feature type="compositionally biased region" description="Polar residues" evidence="6">
    <location>
        <begin position="207"/>
        <end position="223"/>
    </location>
</feature>
<evidence type="ECO:0000256" key="1">
    <source>
        <dbReference type="ARBA" id="ARBA00004141"/>
    </source>
</evidence>
<feature type="transmembrane region" description="Helical" evidence="7">
    <location>
        <begin position="974"/>
        <end position="1004"/>
    </location>
</feature>
<dbReference type="Pfam" id="PF05346">
    <property type="entry name" value="DUF747"/>
    <property type="match status" value="2"/>
</dbReference>
<dbReference type="EMBL" id="LHPM01000019">
    <property type="protein sequence ID" value="OAL61877.1"/>
    <property type="molecule type" value="Genomic_DNA"/>
</dbReference>
<dbReference type="PANTHER" id="PTHR13317:SF4">
    <property type="entry name" value="TRANSMEMBRANE ANTERIOR POSTERIOR TRANSFORMATION PROTEIN 1 HOMOLOG"/>
    <property type="match status" value="1"/>
</dbReference>
<feature type="region of interest" description="Disordered" evidence="6">
    <location>
        <begin position="1"/>
        <end position="22"/>
    </location>
</feature>
<feature type="region of interest" description="Disordered" evidence="6">
    <location>
        <begin position="1018"/>
        <end position="1043"/>
    </location>
</feature>
<proteinExistence type="inferred from homology"/>
<keyword evidence="4 7" id="KW-1133">Transmembrane helix</keyword>
<feature type="region of interest" description="Disordered" evidence="6">
    <location>
        <begin position="287"/>
        <end position="428"/>
    </location>
</feature>
<feature type="compositionally biased region" description="Low complexity" evidence="6">
    <location>
        <begin position="8"/>
        <end position="22"/>
    </location>
</feature>
<dbReference type="PROSITE" id="PS51257">
    <property type="entry name" value="PROKAR_LIPOPROTEIN"/>
    <property type="match status" value="1"/>
</dbReference>
<dbReference type="Proteomes" id="UP000243015">
    <property type="component" value="Unassembled WGS sequence"/>
</dbReference>
<dbReference type="PANTHER" id="PTHR13317">
    <property type="entry name" value="TRANSMEMBRANE ANTERIOR POSTERIOR TRANSFORMATION PROTEIN 1 HOMOLOG"/>
    <property type="match status" value="1"/>
</dbReference>
<comment type="caution">
    <text evidence="8">The sequence shown here is derived from an EMBL/GenBank/DDBJ whole genome shotgun (WGS) entry which is preliminary data.</text>
</comment>
<evidence type="ECO:0000256" key="7">
    <source>
        <dbReference type="SAM" id="Phobius"/>
    </source>
</evidence>
<gene>
    <name evidence="8" type="ORF">A7C99_6447</name>
</gene>
<organism evidence="8 9">
    <name type="scientific">Trichophyton rubrum</name>
    <name type="common">Athlete's foot fungus</name>
    <name type="synonym">Epidermophyton rubrum</name>
    <dbReference type="NCBI Taxonomy" id="5551"/>
    <lineage>
        <taxon>Eukaryota</taxon>
        <taxon>Fungi</taxon>
        <taxon>Dikarya</taxon>
        <taxon>Ascomycota</taxon>
        <taxon>Pezizomycotina</taxon>
        <taxon>Eurotiomycetes</taxon>
        <taxon>Eurotiomycetidae</taxon>
        <taxon>Onygenales</taxon>
        <taxon>Arthrodermataceae</taxon>
        <taxon>Trichophyton</taxon>
    </lineage>
</organism>
<evidence type="ECO:0000256" key="5">
    <source>
        <dbReference type="ARBA" id="ARBA00023136"/>
    </source>
</evidence>
<dbReference type="InterPro" id="IPR008010">
    <property type="entry name" value="Tatp1"/>
</dbReference>
<evidence type="ECO:0000256" key="6">
    <source>
        <dbReference type="SAM" id="MobiDB-lite"/>
    </source>
</evidence>
<dbReference type="AlphaFoldDB" id="A0A178ERB1"/>
<evidence type="ECO:0000256" key="4">
    <source>
        <dbReference type="ARBA" id="ARBA00022989"/>
    </source>
</evidence>
<feature type="compositionally biased region" description="Basic and acidic residues" evidence="6">
    <location>
        <begin position="1018"/>
        <end position="1029"/>
    </location>
</feature>
<dbReference type="VEuPathDB" id="FungiDB:TERG_02983"/>
<keyword evidence="3 7" id="KW-0812">Transmembrane</keyword>
<reference evidence="8 9" key="1">
    <citation type="submission" date="2016-05" db="EMBL/GenBank/DDBJ databases">
        <title>Genome sequencing of Trichophyton rubrum CMCC(F)T1i isolated from hair.</title>
        <authorList>
            <person name="Zhan P."/>
            <person name="Tao Y."/>
            <person name="Liu W."/>
        </authorList>
    </citation>
    <scope>NUCLEOTIDE SEQUENCE [LARGE SCALE GENOMIC DNA]</scope>
    <source>
        <strain evidence="9">CMCC(F)T1i</strain>
    </source>
</reference>
<comment type="similarity">
    <text evidence="2">Belongs to the TAPT1 family.</text>
</comment>